<protein>
    <recommendedName>
        <fullName evidence="1">DUF4031 domain-containing protein</fullName>
    </recommendedName>
</protein>
<dbReference type="Pfam" id="PF13223">
    <property type="entry name" value="DUF4031"/>
    <property type="match status" value="1"/>
</dbReference>
<dbReference type="AlphaFoldDB" id="A0A8J3C4W7"/>
<reference evidence="2" key="2">
    <citation type="submission" date="2020-09" db="EMBL/GenBank/DDBJ databases">
        <authorList>
            <person name="Sun Q."/>
            <person name="Zhou Y."/>
        </authorList>
    </citation>
    <scope>NUCLEOTIDE SEQUENCE</scope>
    <source>
        <strain evidence="2">CGMCC 4.7299</strain>
    </source>
</reference>
<comment type="caution">
    <text evidence="2">The sequence shown here is derived from an EMBL/GenBank/DDBJ whole genome shotgun (WGS) entry which is preliminary data.</text>
</comment>
<gene>
    <name evidence="2" type="ORF">GCM10012284_50620</name>
</gene>
<dbReference type="InterPro" id="IPR025109">
    <property type="entry name" value="DUF4031"/>
</dbReference>
<evidence type="ECO:0000313" key="3">
    <source>
        <dbReference type="Proteomes" id="UP000656042"/>
    </source>
</evidence>
<dbReference type="Proteomes" id="UP000656042">
    <property type="component" value="Unassembled WGS sequence"/>
</dbReference>
<reference evidence="2" key="1">
    <citation type="journal article" date="2014" name="Int. J. Syst. Evol. Microbiol.">
        <title>Complete genome sequence of Corynebacterium casei LMG S-19264T (=DSM 44701T), isolated from a smear-ripened cheese.</title>
        <authorList>
            <consortium name="US DOE Joint Genome Institute (JGI-PGF)"/>
            <person name="Walter F."/>
            <person name="Albersmeier A."/>
            <person name="Kalinowski J."/>
            <person name="Ruckert C."/>
        </authorList>
    </citation>
    <scope>NUCLEOTIDE SEQUENCE</scope>
    <source>
        <strain evidence="2">CGMCC 4.7299</strain>
    </source>
</reference>
<evidence type="ECO:0000259" key="1">
    <source>
        <dbReference type="Pfam" id="PF13223"/>
    </source>
</evidence>
<evidence type="ECO:0000313" key="2">
    <source>
        <dbReference type="EMBL" id="GGL09778.1"/>
    </source>
</evidence>
<accession>A0A8J3C4W7</accession>
<organism evidence="2 3">
    <name type="scientific">Mangrovihabitans endophyticus</name>
    <dbReference type="NCBI Taxonomy" id="1751298"/>
    <lineage>
        <taxon>Bacteria</taxon>
        <taxon>Bacillati</taxon>
        <taxon>Actinomycetota</taxon>
        <taxon>Actinomycetes</taxon>
        <taxon>Micromonosporales</taxon>
        <taxon>Micromonosporaceae</taxon>
        <taxon>Mangrovihabitans</taxon>
    </lineage>
</organism>
<sequence length="109" mass="12431">MTVYVDNYRCPTTVGRLSGRWSHLTADTPDELRAFAARLGLRPAWFQARCRYATCPAPRGVCVHYHYDVVDAMRTRAIRAGAIPIDIRDFGTLITARRDRWRHKAGAAR</sequence>
<feature type="domain" description="DUF4031" evidence="1">
    <location>
        <begin position="3"/>
        <end position="95"/>
    </location>
</feature>
<proteinExistence type="predicted"/>
<dbReference type="EMBL" id="BMMX01000033">
    <property type="protein sequence ID" value="GGL09778.1"/>
    <property type="molecule type" value="Genomic_DNA"/>
</dbReference>
<name>A0A8J3C4W7_9ACTN</name>
<dbReference type="RefSeq" id="WP_189081810.1">
    <property type="nucleotide sequence ID" value="NZ_BMMX01000033.1"/>
</dbReference>
<keyword evidence="3" id="KW-1185">Reference proteome</keyword>